<evidence type="ECO:0000313" key="2">
    <source>
        <dbReference type="EMBL" id="MES1919633.1"/>
    </source>
</evidence>
<evidence type="ECO:0000256" key="1">
    <source>
        <dbReference type="SAM" id="MobiDB-lite"/>
    </source>
</evidence>
<dbReference type="EMBL" id="JBDODL010000348">
    <property type="protein sequence ID" value="MES1919633.1"/>
    <property type="molecule type" value="Genomic_DNA"/>
</dbReference>
<accession>A0ABV2AJ05</accession>
<feature type="compositionally biased region" description="Basic residues" evidence="1">
    <location>
        <begin position="113"/>
        <end position="122"/>
    </location>
</feature>
<sequence>MENYLGDNTEILNTNLQRQRLKAFPGLYADRSHSMYIGNSGMRRFHHETNPFKIPSNAGLLRQPSMADSLIAGYAPADLSRWEYMAPFGYEERKIGGNAAELSSEKTGIGTDRKKKTQRPKKQNGEQKLNRIIELCLKMKLQKDSK</sequence>
<organism evidence="2 3">
    <name type="scientific">Bonamia ostreae</name>
    <dbReference type="NCBI Taxonomy" id="126728"/>
    <lineage>
        <taxon>Eukaryota</taxon>
        <taxon>Sar</taxon>
        <taxon>Rhizaria</taxon>
        <taxon>Endomyxa</taxon>
        <taxon>Ascetosporea</taxon>
        <taxon>Haplosporida</taxon>
        <taxon>Bonamia</taxon>
    </lineage>
</organism>
<protein>
    <submittedName>
        <fullName evidence="2">Uncharacterized protein</fullName>
    </submittedName>
</protein>
<dbReference type="Proteomes" id="UP001439008">
    <property type="component" value="Unassembled WGS sequence"/>
</dbReference>
<evidence type="ECO:0000313" key="3">
    <source>
        <dbReference type="Proteomes" id="UP001439008"/>
    </source>
</evidence>
<name>A0ABV2AJ05_9EUKA</name>
<comment type="caution">
    <text evidence="2">The sequence shown here is derived from an EMBL/GenBank/DDBJ whole genome shotgun (WGS) entry which is preliminary data.</text>
</comment>
<feature type="region of interest" description="Disordered" evidence="1">
    <location>
        <begin position="96"/>
        <end position="128"/>
    </location>
</feature>
<gene>
    <name evidence="2" type="ORF">MHBO_001429</name>
</gene>
<reference evidence="2 3" key="1">
    <citation type="journal article" date="2024" name="BMC Biol.">
        <title>Comparative genomics of Ascetosporea gives new insight into the evolutionary basis for animal parasitism in Rhizaria.</title>
        <authorList>
            <person name="Hiltunen Thoren M."/>
            <person name="Onut-Brannstrom I."/>
            <person name="Alfjorden A."/>
            <person name="Peckova H."/>
            <person name="Swords F."/>
            <person name="Hooper C."/>
            <person name="Holzer A.S."/>
            <person name="Bass D."/>
            <person name="Burki F."/>
        </authorList>
    </citation>
    <scope>NUCLEOTIDE SEQUENCE [LARGE SCALE GENOMIC DNA]</scope>
    <source>
        <strain evidence="2">20-A016</strain>
    </source>
</reference>
<keyword evidence="3" id="KW-1185">Reference proteome</keyword>
<proteinExistence type="predicted"/>